<comment type="similarity">
    <text evidence="1">Belongs to the glycosyltransferase 2 family.</text>
</comment>
<dbReference type="EMBL" id="AMFJ01000932">
    <property type="protein sequence ID" value="EKE26132.1"/>
    <property type="molecule type" value="Genomic_DNA"/>
</dbReference>
<sequence>MKNPKVSVVMAVYNTEKYLKESIESILNQTYTDFEFIIVNDGSTDDSPDIIKKYVENDPRIIFLQNETNLWISKTRNKWLKEAKWEYIANFDSDDIALPNWIETQIDFLEKNSQIDVCGANINFIDKEWKKTLRLKYPEKDKDIKASLYFINPFVHSTVVIRKNCLDTIWFYNEKLKNAEDLDLWFRLYDKGFKFHNNQKYLVNYRVHWANSIIKQRKEMIENTVILLKKNNFFKKISFNKIAIKFFIISFIKYSYVIFLTNLKNRISK</sequence>
<evidence type="ECO:0000256" key="3">
    <source>
        <dbReference type="ARBA" id="ARBA00022679"/>
    </source>
</evidence>
<organism evidence="6">
    <name type="scientific">uncultured bacterium</name>
    <name type="common">gcode 4</name>
    <dbReference type="NCBI Taxonomy" id="1234023"/>
    <lineage>
        <taxon>Bacteria</taxon>
        <taxon>environmental samples</taxon>
    </lineage>
</organism>
<keyword evidence="2" id="KW-0328">Glycosyltransferase</keyword>
<dbReference type="InterPro" id="IPR029044">
    <property type="entry name" value="Nucleotide-diphossugar_trans"/>
</dbReference>
<evidence type="ECO:0000256" key="2">
    <source>
        <dbReference type="ARBA" id="ARBA00022676"/>
    </source>
</evidence>
<dbReference type="PANTHER" id="PTHR43685">
    <property type="entry name" value="GLYCOSYLTRANSFERASE"/>
    <property type="match status" value="1"/>
</dbReference>
<keyword evidence="3 6" id="KW-0808">Transferase</keyword>
<name>K2FW98_9BACT</name>
<evidence type="ECO:0000256" key="1">
    <source>
        <dbReference type="ARBA" id="ARBA00006739"/>
    </source>
</evidence>
<keyword evidence="4" id="KW-1133">Transmembrane helix</keyword>
<dbReference type="InterPro" id="IPR050834">
    <property type="entry name" value="Glycosyltransf_2"/>
</dbReference>
<evidence type="ECO:0000256" key="4">
    <source>
        <dbReference type="SAM" id="Phobius"/>
    </source>
</evidence>
<evidence type="ECO:0000259" key="5">
    <source>
        <dbReference type="Pfam" id="PF00535"/>
    </source>
</evidence>
<dbReference type="SUPFAM" id="SSF53448">
    <property type="entry name" value="Nucleotide-diphospho-sugar transferases"/>
    <property type="match status" value="1"/>
</dbReference>
<evidence type="ECO:0000313" key="6">
    <source>
        <dbReference type="EMBL" id="EKE26132.1"/>
    </source>
</evidence>
<feature type="transmembrane region" description="Helical" evidence="4">
    <location>
        <begin position="242"/>
        <end position="263"/>
    </location>
</feature>
<gene>
    <name evidence="6" type="ORF">ACD_4C00416G0003</name>
</gene>
<dbReference type="Gene3D" id="3.90.550.10">
    <property type="entry name" value="Spore Coat Polysaccharide Biosynthesis Protein SpsA, Chain A"/>
    <property type="match status" value="1"/>
</dbReference>
<dbReference type="GO" id="GO:0016757">
    <property type="term" value="F:glycosyltransferase activity"/>
    <property type="evidence" value="ECO:0007669"/>
    <property type="project" value="UniProtKB-KW"/>
</dbReference>
<accession>K2FW98</accession>
<dbReference type="PANTHER" id="PTHR43685:SF5">
    <property type="entry name" value="GLYCOSYLTRANSFERASE EPSE-RELATED"/>
    <property type="match status" value="1"/>
</dbReference>
<feature type="domain" description="Glycosyltransferase 2-like" evidence="5">
    <location>
        <begin position="7"/>
        <end position="158"/>
    </location>
</feature>
<proteinExistence type="inferred from homology"/>
<dbReference type="AlphaFoldDB" id="K2FW98"/>
<protein>
    <submittedName>
        <fullName evidence="6">Glycosyl transferase family protein</fullName>
    </submittedName>
</protein>
<reference evidence="6" key="1">
    <citation type="journal article" date="2012" name="Science">
        <title>Fermentation, hydrogen, and sulfur metabolism in multiple uncultivated bacterial phyla.</title>
        <authorList>
            <person name="Wrighton K.C."/>
            <person name="Thomas B.C."/>
            <person name="Sharon I."/>
            <person name="Miller C.S."/>
            <person name="Castelle C.J."/>
            <person name="VerBerkmoes N.C."/>
            <person name="Wilkins M.J."/>
            <person name="Hettich R.L."/>
            <person name="Lipton M.S."/>
            <person name="Williams K.H."/>
            <person name="Long P.E."/>
            <person name="Banfield J.F."/>
        </authorList>
    </citation>
    <scope>NUCLEOTIDE SEQUENCE [LARGE SCALE GENOMIC DNA]</scope>
</reference>
<dbReference type="InterPro" id="IPR001173">
    <property type="entry name" value="Glyco_trans_2-like"/>
</dbReference>
<keyword evidence="4" id="KW-0472">Membrane</keyword>
<keyword evidence="4" id="KW-0812">Transmembrane</keyword>
<comment type="caution">
    <text evidence="6">The sequence shown here is derived from an EMBL/GenBank/DDBJ whole genome shotgun (WGS) entry which is preliminary data.</text>
</comment>
<dbReference type="Pfam" id="PF00535">
    <property type="entry name" value="Glycos_transf_2"/>
    <property type="match status" value="1"/>
</dbReference>